<evidence type="ECO:0000313" key="2">
    <source>
        <dbReference type="EMBL" id="KAJ5103115.1"/>
    </source>
</evidence>
<keyword evidence="1" id="KW-0732">Signal</keyword>
<evidence type="ECO:0000313" key="3">
    <source>
        <dbReference type="Proteomes" id="UP001149074"/>
    </source>
</evidence>
<dbReference type="GeneID" id="81355117"/>
<accession>A0A9W9FND4</accession>
<comment type="caution">
    <text evidence="2">The sequence shown here is derived from an EMBL/GenBank/DDBJ whole genome shotgun (WGS) entry which is preliminary data.</text>
</comment>
<feature type="chain" id="PRO_5040976187" evidence="1">
    <location>
        <begin position="19"/>
        <end position="119"/>
    </location>
</feature>
<dbReference type="OrthoDB" id="3598923at2759"/>
<dbReference type="EMBL" id="JAPQKI010000004">
    <property type="protein sequence ID" value="KAJ5103115.1"/>
    <property type="molecule type" value="Genomic_DNA"/>
</dbReference>
<organism evidence="2 3">
    <name type="scientific">Penicillium argentinense</name>
    <dbReference type="NCBI Taxonomy" id="1131581"/>
    <lineage>
        <taxon>Eukaryota</taxon>
        <taxon>Fungi</taxon>
        <taxon>Dikarya</taxon>
        <taxon>Ascomycota</taxon>
        <taxon>Pezizomycotina</taxon>
        <taxon>Eurotiomycetes</taxon>
        <taxon>Eurotiomycetidae</taxon>
        <taxon>Eurotiales</taxon>
        <taxon>Aspergillaceae</taxon>
        <taxon>Penicillium</taxon>
    </lineage>
</organism>
<reference evidence="2" key="1">
    <citation type="submission" date="2022-11" db="EMBL/GenBank/DDBJ databases">
        <authorList>
            <person name="Petersen C."/>
        </authorList>
    </citation>
    <scope>NUCLEOTIDE SEQUENCE</scope>
    <source>
        <strain evidence="2">IBT 30761</strain>
    </source>
</reference>
<gene>
    <name evidence="2" type="ORF">N7532_003644</name>
</gene>
<evidence type="ECO:0000256" key="1">
    <source>
        <dbReference type="SAM" id="SignalP"/>
    </source>
</evidence>
<name>A0A9W9FND4_9EURO</name>
<proteinExistence type="predicted"/>
<dbReference type="AlphaFoldDB" id="A0A9W9FND4"/>
<protein>
    <submittedName>
        <fullName evidence="2">Uncharacterized protein</fullName>
    </submittedName>
</protein>
<sequence length="119" mass="13440">MQLSNILTFLALSSGAYSFKIRAFTGDNCSGTAKEINVWDNTCRDSNTIKTRSFRVLSYGGYHQRAQFWESTHCYLGDGSKDHPIQHKNWWADGGSDTFKKDKCINLGYTSQAYNSYSG</sequence>
<dbReference type="RefSeq" id="XP_056476495.1">
    <property type="nucleotide sequence ID" value="XM_056616138.1"/>
</dbReference>
<dbReference type="Proteomes" id="UP001149074">
    <property type="component" value="Unassembled WGS sequence"/>
</dbReference>
<keyword evidence="3" id="KW-1185">Reference proteome</keyword>
<reference evidence="2" key="2">
    <citation type="journal article" date="2023" name="IMA Fungus">
        <title>Comparative genomic study of the Penicillium genus elucidates a diverse pangenome and 15 lateral gene transfer events.</title>
        <authorList>
            <person name="Petersen C."/>
            <person name="Sorensen T."/>
            <person name="Nielsen M.R."/>
            <person name="Sondergaard T.E."/>
            <person name="Sorensen J.L."/>
            <person name="Fitzpatrick D.A."/>
            <person name="Frisvad J.C."/>
            <person name="Nielsen K.L."/>
        </authorList>
    </citation>
    <scope>NUCLEOTIDE SEQUENCE</scope>
    <source>
        <strain evidence="2">IBT 30761</strain>
    </source>
</reference>
<feature type="signal peptide" evidence="1">
    <location>
        <begin position="1"/>
        <end position="18"/>
    </location>
</feature>